<protein>
    <submittedName>
        <fullName evidence="10">Type II secretion system protein</fullName>
    </submittedName>
</protein>
<evidence type="ECO:0000313" key="10">
    <source>
        <dbReference type="EMBL" id="QIB66316.1"/>
    </source>
</evidence>
<reference evidence="10 11" key="1">
    <citation type="submission" date="2020-02" db="EMBL/GenBank/DDBJ databases">
        <title>Genome sequencing for Kineobactrum sp. M2.</title>
        <authorList>
            <person name="Park S.-J."/>
        </authorList>
    </citation>
    <scope>NUCLEOTIDE SEQUENCE [LARGE SCALE GENOMIC DNA]</scope>
    <source>
        <strain evidence="10 11">M2</strain>
    </source>
</reference>
<accession>A0A6C0U2Q9</accession>
<evidence type="ECO:0000256" key="3">
    <source>
        <dbReference type="ARBA" id="ARBA00022475"/>
    </source>
</evidence>
<evidence type="ECO:0000256" key="8">
    <source>
        <dbReference type="ARBA" id="ARBA00023136"/>
    </source>
</evidence>
<dbReference type="GO" id="GO:0015627">
    <property type="term" value="C:type II protein secretion system complex"/>
    <property type="evidence" value="ECO:0007669"/>
    <property type="project" value="InterPro"/>
</dbReference>
<dbReference type="RefSeq" id="WP_163495750.1">
    <property type="nucleotide sequence ID" value="NZ_CP048711.1"/>
</dbReference>
<evidence type="ECO:0000313" key="11">
    <source>
        <dbReference type="Proteomes" id="UP000477680"/>
    </source>
</evidence>
<dbReference type="KEGG" id="kim:G3T16_13775"/>
<dbReference type="NCBIfam" id="TIGR02532">
    <property type="entry name" value="IV_pilin_GFxxxE"/>
    <property type="match status" value="1"/>
</dbReference>
<dbReference type="PROSITE" id="PS00409">
    <property type="entry name" value="PROKAR_NTER_METHYL"/>
    <property type="match status" value="1"/>
</dbReference>
<dbReference type="AlphaFoldDB" id="A0A6C0U2Q9"/>
<comment type="subcellular location">
    <subcellularLocation>
        <location evidence="1">Cell inner membrane</location>
        <topology evidence="1">Single-pass membrane protein</topology>
    </subcellularLocation>
</comment>
<dbReference type="InterPro" id="IPR012902">
    <property type="entry name" value="N_methyl_site"/>
</dbReference>
<dbReference type="InterPro" id="IPR010052">
    <property type="entry name" value="T2SS_protein-GspI"/>
</dbReference>
<keyword evidence="7 9" id="KW-1133">Transmembrane helix</keyword>
<organism evidence="10 11">
    <name type="scientific">Kineobactrum salinum</name>
    <dbReference type="NCBI Taxonomy" id="2708301"/>
    <lineage>
        <taxon>Bacteria</taxon>
        <taxon>Pseudomonadati</taxon>
        <taxon>Pseudomonadota</taxon>
        <taxon>Gammaproteobacteria</taxon>
        <taxon>Cellvibrionales</taxon>
        <taxon>Halieaceae</taxon>
        <taxon>Kineobactrum</taxon>
    </lineage>
</organism>
<dbReference type="PANTHER" id="PTHR38779">
    <property type="entry name" value="TYPE II SECRETION SYSTEM PROTEIN I-RELATED"/>
    <property type="match status" value="1"/>
</dbReference>
<evidence type="ECO:0000256" key="4">
    <source>
        <dbReference type="ARBA" id="ARBA00022481"/>
    </source>
</evidence>
<sequence length="130" mass="13475">MRPARRAAGFSLLEMLVAMAILGLSLGALYQATSGATRNVRMDEKYAYGVELARSLLADYAVVPLSGTAARGETTGGFLWRVATNPIPQQGPGGLTGGALQYIEVSVSWTDGSSARQVVLNSVVAGAGET</sequence>
<evidence type="ECO:0000256" key="6">
    <source>
        <dbReference type="ARBA" id="ARBA00022692"/>
    </source>
</evidence>
<keyword evidence="6 9" id="KW-0812">Transmembrane</keyword>
<evidence type="ECO:0000256" key="2">
    <source>
        <dbReference type="ARBA" id="ARBA00008358"/>
    </source>
</evidence>
<gene>
    <name evidence="10" type="ORF">G3T16_13775</name>
</gene>
<dbReference type="GO" id="GO:0005886">
    <property type="term" value="C:plasma membrane"/>
    <property type="evidence" value="ECO:0007669"/>
    <property type="project" value="UniProtKB-SubCell"/>
</dbReference>
<keyword evidence="11" id="KW-1185">Reference proteome</keyword>
<evidence type="ECO:0000256" key="1">
    <source>
        <dbReference type="ARBA" id="ARBA00004377"/>
    </source>
</evidence>
<keyword evidence="3" id="KW-1003">Cell membrane</keyword>
<dbReference type="GO" id="GO:0015628">
    <property type="term" value="P:protein secretion by the type II secretion system"/>
    <property type="evidence" value="ECO:0007669"/>
    <property type="project" value="InterPro"/>
</dbReference>
<keyword evidence="8 9" id="KW-0472">Membrane</keyword>
<name>A0A6C0U2Q9_9GAMM</name>
<feature type="transmembrane region" description="Helical" evidence="9">
    <location>
        <begin position="12"/>
        <end position="32"/>
    </location>
</feature>
<dbReference type="SUPFAM" id="SSF54523">
    <property type="entry name" value="Pili subunits"/>
    <property type="match status" value="1"/>
</dbReference>
<dbReference type="Pfam" id="PF07963">
    <property type="entry name" value="N_methyl"/>
    <property type="match status" value="1"/>
</dbReference>
<keyword evidence="4" id="KW-0488">Methylation</keyword>
<comment type="similarity">
    <text evidence="2">Belongs to the GSP I family.</text>
</comment>
<dbReference type="PANTHER" id="PTHR38779:SF2">
    <property type="entry name" value="TYPE II SECRETION SYSTEM PROTEIN I-RELATED"/>
    <property type="match status" value="1"/>
</dbReference>
<evidence type="ECO:0000256" key="5">
    <source>
        <dbReference type="ARBA" id="ARBA00022519"/>
    </source>
</evidence>
<evidence type="ECO:0000256" key="7">
    <source>
        <dbReference type="ARBA" id="ARBA00022989"/>
    </source>
</evidence>
<keyword evidence="5" id="KW-0997">Cell inner membrane</keyword>
<dbReference type="Proteomes" id="UP000477680">
    <property type="component" value="Chromosome"/>
</dbReference>
<evidence type="ECO:0000256" key="9">
    <source>
        <dbReference type="SAM" id="Phobius"/>
    </source>
</evidence>
<proteinExistence type="inferred from homology"/>
<dbReference type="EMBL" id="CP048711">
    <property type="protein sequence ID" value="QIB66316.1"/>
    <property type="molecule type" value="Genomic_DNA"/>
</dbReference>
<dbReference type="InterPro" id="IPR045584">
    <property type="entry name" value="Pilin-like"/>
</dbReference>